<dbReference type="STRING" id="249408.BOO71_0006694"/>
<evidence type="ECO:0000256" key="6">
    <source>
        <dbReference type="ARBA" id="ARBA00023125"/>
    </source>
</evidence>
<dbReference type="PROSITE" id="PS00396">
    <property type="entry name" value="TOPO_IA_1"/>
    <property type="match status" value="1"/>
</dbReference>
<dbReference type="Gene3D" id="1.10.460.10">
    <property type="entry name" value="Topoisomerase I, domain 2"/>
    <property type="match status" value="1"/>
</dbReference>
<dbReference type="OrthoDB" id="9804262at2"/>
<dbReference type="InterPro" id="IPR028612">
    <property type="entry name" value="Topoisom_1_IA"/>
</dbReference>
<evidence type="ECO:0000256" key="4">
    <source>
        <dbReference type="ARBA" id="ARBA00022842"/>
    </source>
</evidence>
<organism evidence="12 13">
    <name type="scientific">Deinococcus marmoris</name>
    <dbReference type="NCBI Taxonomy" id="249408"/>
    <lineage>
        <taxon>Bacteria</taxon>
        <taxon>Thermotogati</taxon>
        <taxon>Deinococcota</taxon>
        <taxon>Deinococci</taxon>
        <taxon>Deinococcales</taxon>
        <taxon>Deinococcaceae</taxon>
        <taxon>Deinococcus</taxon>
    </lineage>
</organism>
<dbReference type="PANTHER" id="PTHR42785">
    <property type="entry name" value="DNA TOPOISOMERASE, TYPE IA, CORE"/>
    <property type="match status" value="1"/>
</dbReference>
<dbReference type="GO" id="GO:0003917">
    <property type="term" value="F:DNA topoisomerase type I (single strand cut, ATP-independent) activity"/>
    <property type="evidence" value="ECO:0007669"/>
    <property type="project" value="UniProtKB-UniRule"/>
</dbReference>
<feature type="compositionally biased region" description="Basic residues" evidence="9">
    <location>
        <begin position="654"/>
        <end position="668"/>
    </location>
</feature>
<sequence>MKTLVIVESPAKGKKIQGYLGSAYKVKASFGHIRDLPAKKEDIPKKYQGEAWARLGIDVQGGFQPLYIIPADKKAVIAELKKLAGEADEVLLATDGDREGEGIAWHLVRALGLKGNFKRMVFHEITEDAIRKAVQNTRPLDYALVGAQESRRILDRLCGYGVSPALWQSIGSGLSAGRVQSAALAALARRERARMDHVPADYWRVLAQVMPEGEGAEPFTAVVVSIKGQGLAGPKDFGADGQLKSDSPALAITGEQAARTVAFLKAKGVKVAKVETSAYSTKPPAPFTTSTLQQAASRALKMGPKRTMEVAQRLYEGGRITYMRTDSPALSEEATEAARAVAVGLFGAGSIPAAPRTFAAKGNAQEAHEAIRPAGKDFKAPDQTGLAGEELSLYRLIFTRTVASQMTDLQGSKTTLHLKSGGVGLQSSGRVVLDPGFTRLYNDDTDKKDEQQLPNVAEGQALPVQDARAEVKKTPAPGRFTEASLIKALENAGVGRPSTYANIIEVLKNRQYTALVKDQLYVTWLGLVVAAYLQDQFPALVDLAFTVKMERDLDRIAAGELQREAYLTEFWTNGLAQTIRAARHGPPALALNKFAGVVVTARQEQIVMVRDGKAVPLALDLVPDTLTPEGVERIMAGETVRPRASRGAAPSGQSKKRKGTGKPRKKAS</sequence>
<evidence type="ECO:0000256" key="2">
    <source>
        <dbReference type="ARBA" id="ARBA00009446"/>
    </source>
</evidence>
<dbReference type="InterPro" id="IPR013497">
    <property type="entry name" value="Topo_IA_cen"/>
</dbReference>
<evidence type="ECO:0000313" key="13">
    <source>
        <dbReference type="Proteomes" id="UP000186607"/>
    </source>
</evidence>
<dbReference type="SMART" id="SM00437">
    <property type="entry name" value="TOP1Ac"/>
    <property type="match status" value="1"/>
</dbReference>
<evidence type="ECO:0000256" key="7">
    <source>
        <dbReference type="ARBA" id="ARBA00023235"/>
    </source>
</evidence>
<comment type="caution">
    <text evidence="12">The sequence shown here is derived from an EMBL/GenBank/DDBJ whole genome shotgun (WGS) entry which is preliminary data.</text>
</comment>
<keyword evidence="4" id="KW-0460">Magnesium</keyword>
<gene>
    <name evidence="8" type="primary">topA</name>
    <name evidence="12" type="ORF">BOO71_0006694</name>
</gene>
<feature type="site" description="Interaction with DNA" evidence="8">
    <location>
        <position position="160"/>
    </location>
</feature>
<comment type="catalytic activity">
    <reaction evidence="1 8">
        <text>ATP-independent breakage of single-stranded DNA, followed by passage and rejoining.</text>
        <dbReference type="EC" id="5.6.2.1"/>
    </reaction>
</comment>
<feature type="active site" description="O-(5'-phospho-DNA)-tyrosine intermediate" evidence="8">
    <location>
        <position position="322"/>
    </location>
</feature>
<feature type="region of interest" description="Disordered" evidence="9">
    <location>
        <begin position="635"/>
        <end position="668"/>
    </location>
</feature>
<dbReference type="SMART" id="SM00436">
    <property type="entry name" value="TOP1Bc"/>
    <property type="match status" value="1"/>
</dbReference>
<dbReference type="CDD" id="cd03363">
    <property type="entry name" value="TOPRIM_TopoIA_TopoI"/>
    <property type="match status" value="1"/>
</dbReference>
<dbReference type="GO" id="GO:0006265">
    <property type="term" value="P:DNA topological change"/>
    <property type="evidence" value="ECO:0007669"/>
    <property type="project" value="UniProtKB-UniRule"/>
</dbReference>
<dbReference type="GO" id="GO:0046872">
    <property type="term" value="F:metal ion binding"/>
    <property type="evidence" value="ECO:0007669"/>
    <property type="project" value="UniProtKB-KW"/>
</dbReference>
<dbReference type="SMART" id="SM00493">
    <property type="entry name" value="TOPRIM"/>
    <property type="match status" value="1"/>
</dbReference>
<dbReference type="InterPro" id="IPR023405">
    <property type="entry name" value="Topo_IA_core_domain"/>
</dbReference>
<dbReference type="InterPro" id="IPR034149">
    <property type="entry name" value="TOPRIM_TopoI"/>
</dbReference>
<dbReference type="InterPro" id="IPR013825">
    <property type="entry name" value="Topo_IA_cen_sub2"/>
</dbReference>
<evidence type="ECO:0000259" key="10">
    <source>
        <dbReference type="PROSITE" id="PS50880"/>
    </source>
</evidence>
<dbReference type="PANTHER" id="PTHR42785:SF1">
    <property type="entry name" value="DNA TOPOISOMERASE"/>
    <property type="match status" value="1"/>
</dbReference>
<dbReference type="RefSeq" id="WP_075832416.1">
    <property type="nucleotide sequence ID" value="NZ_MSTI01000075.1"/>
</dbReference>
<name>A0A1U7NZ07_9DEIO</name>
<dbReference type="Pfam" id="PF01751">
    <property type="entry name" value="Toprim"/>
    <property type="match status" value="1"/>
</dbReference>
<keyword evidence="7 8" id="KW-0413">Isomerase</keyword>
<proteinExistence type="inferred from homology"/>
<dbReference type="PROSITE" id="PS52039">
    <property type="entry name" value="TOPO_IA_2"/>
    <property type="match status" value="1"/>
</dbReference>
<dbReference type="InterPro" id="IPR005733">
    <property type="entry name" value="TopoI_bac-type"/>
</dbReference>
<dbReference type="EC" id="5.6.2.1" evidence="8"/>
<dbReference type="NCBIfam" id="TIGR01051">
    <property type="entry name" value="topA_bact"/>
    <property type="match status" value="1"/>
</dbReference>
<accession>A0A1U7NZ07</accession>
<dbReference type="InterPro" id="IPR013824">
    <property type="entry name" value="Topo_IA_cen_sub1"/>
</dbReference>
<comment type="function">
    <text evidence="8">Releases the supercoiling and torsional tension of DNA, which is introduced during the DNA replication and transcription, by transiently cleaving and rejoining one strand of the DNA duplex. Introduces a single-strand break via transesterification at a target site in duplex DNA. The scissile phosphodiester is attacked by the catalytic tyrosine of the enzyme, resulting in the formation of a DNA-(5'-phosphotyrosyl)-enzyme intermediate and the expulsion of a 3'-OH DNA strand. The free DNA strand then undergoes passage around the unbroken strand, thus removing DNA supercoils. Finally, in the religation step, the DNA 3'-OH attacks the covalent intermediate to expel the active-site tyrosine and restore the DNA phosphodiester backbone.</text>
</comment>
<dbReference type="InterPro" id="IPR023406">
    <property type="entry name" value="Topo_IA_AS"/>
</dbReference>
<dbReference type="EMBL" id="MSTI01000075">
    <property type="protein sequence ID" value="OLV18161.1"/>
    <property type="molecule type" value="Genomic_DNA"/>
</dbReference>
<evidence type="ECO:0000313" key="12">
    <source>
        <dbReference type="EMBL" id="OLV18161.1"/>
    </source>
</evidence>
<dbReference type="GO" id="GO:0003677">
    <property type="term" value="F:DNA binding"/>
    <property type="evidence" value="ECO:0007669"/>
    <property type="project" value="UniProtKB-KW"/>
</dbReference>
<dbReference type="PROSITE" id="PS50880">
    <property type="entry name" value="TOPRIM"/>
    <property type="match status" value="1"/>
</dbReference>
<reference evidence="12 13" key="1">
    <citation type="submission" date="2017-01" db="EMBL/GenBank/DDBJ databases">
        <title>Genome Analysis of Deinococcus marmoris KOPRI26562.</title>
        <authorList>
            <person name="Kim J.H."/>
            <person name="Oh H.-M."/>
        </authorList>
    </citation>
    <scope>NUCLEOTIDE SEQUENCE [LARGE SCALE GENOMIC DNA]</scope>
    <source>
        <strain evidence="12 13">KOPRI26562</strain>
    </source>
</reference>
<dbReference type="InterPro" id="IPR006171">
    <property type="entry name" value="TOPRIM_dom"/>
</dbReference>
<keyword evidence="5 8" id="KW-0799">Topoisomerase</keyword>
<keyword evidence="3" id="KW-0479">Metal-binding</keyword>
<dbReference type="Gene3D" id="3.40.50.140">
    <property type="match status" value="1"/>
</dbReference>
<feature type="site" description="Interaction with DNA" evidence="8">
    <location>
        <position position="324"/>
    </location>
</feature>
<feature type="site" description="Interaction with DNA" evidence="8">
    <location>
        <position position="167"/>
    </location>
</feature>
<dbReference type="InterPro" id="IPR003602">
    <property type="entry name" value="Topo_IA_DNA-bd_dom"/>
</dbReference>
<protein>
    <recommendedName>
        <fullName evidence="8">DNA topoisomerase 1</fullName>
        <ecNumber evidence="8">5.6.2.1</ecNumber>
    </recommendedName>
    <alternativeName>
        <fullName evidence="8">DNA topoisomerase I</fullName>
    </alternativeName>
</protein>
<dbReference type="HAMAP" id="MF_00952">
    <property type="entry name" value="Topoisom_1_prok"/>
    <property type="match status" value="1"/>
</dbReference>
<evidence type="ECO:0000256" key="5">
    <source>
        <dbReference type="ARBA" id="ARBA00023029"/>
    </source>
</evidence>
<feature type="domain" description="Toprim" evidence="10">
    <location>
        <begin position="2"/>
        <end position="126"/>
    </location>
</feature>
<feature type="site" description="Interaction with DNA" evidence="8">
    <location>
        <position position="152"/>
    </location>
</feature>
<keyword evidence="13" id="KW-1185">Reference proteome</keyword>
<dbReference type="InterPro" id="IPR000380">
    <property type="entry name" value="Topo_IA"/>
</dbReference>
<feature type="site" description="Interaction with DNA" evidence="8">
    <location>
        <position position="151"/>
    </location>
</feature>
<dbReference type="AlphaFoldDB" id="A0A1U7NZ07"/>
<evidence type="ECO:0000256" key="9">
    <source>
        <dbReference type="SAM" id="MobiDB-lite"/>
    </source>
</evidence>
<comment type="similarity">
    <text evidence="2 8">Belongs to the type IA topoisomerase family.</text>
</comment>
<feature type="site" description="Interaction with DNA" evidence="8">
    <location>
        <position position="510"/>
    </location>
</feature>
<feature type="region of interest" description="Interaction with DNA" evidence="8">
    <location>
        <begin position="175"/>
        <end position="180"/>
    </location>
</feature>
<feature type="site" description="Interaction with DNA" evidence="8">
    <location>
        <position position="32"/>
    </location>
</feature>
<evidence type="ECO:0000256" key="8">
    <source>
        <dbReference type="HAMAP-Rule" id="MF_00952"/>
    </source>
</evidence>
<dbReference type="CDD" id="cd00186">
    <property type="entry name" value="TOP1Ac"/>
    <property type="match status" value="1"/>
</dbReference>
<feature type="site" description="Interaction with DNA" evidence="8">
    <location>
        <position position="155"/>
    </location>
</feature>
<dbReference type="PRINTS" id="PR00417">
    <property type="entry name" value="PRTPISMRASEI"/>
</dbReference>
<keyword evidence="6 8" id="KW-0238">DNA-binding</keyword>
<feature type="domain" description="Topo IA-type catalytic" evidence="11">
    <location>
        <begin position="141"/>
        <end position="579"/>
    </location>
</feature>
<dbReference type="Proteomes" id="UP000186607">
    <property type="component" value="Unassembled WGS sequence"/>
</dbReference>
<dbReference type="InterPro" id="IPR013826">
    <property type="entry name" value="Topo_IA_cen_sub3"/>
</dbReference>
<dbReference type="InterPro" id="IPR003601">
    <property type="entry name" value="Topo_IA_2"/>
</dbReference>
<evidence type="ECO:0000256" key="1">
    <source>
        <dbReference type="ARBA" id="ARBA00000213"/>
    </source>
</evidence>
<dbReference type="Gene3D" id="1.10.290.10">
    <property type="entry name" value="Topoisomerase I, domain 4"/>
    <property type="match status" value="1"/>
</dbReference>
<evidence type="ECO:0000259" key="11">
    <source>
        <dbReference type="PROSITE" id="PS52039"/>
    </source>
</evidence>
<comment type="subunit">
    <text evidence="8">Monomer.</text>
</comment>
<evidence type="ECO:0000256" key="3">
    <source>
        <dbReference type="ARBA" id="ARBA00022723"/>
    </source>
</evidence>
<dbReference type="SUPFAM" id="SSF56712">
    <property type="entry name" value="Prokaryotic type I DNA topoisomerase"/>
    <property type="match status" value="1"/>
</dbReference>
<dbReference type="Pfam" id="PF01131">
    <property type="entry name" value="Topoisom_bac"/>
    <property type="match status" value="1"/>
</dbReference>
<dbReference type="Gene3D" id="2.70.20.10">
    <property type="entry name" value="Topoisomerase I, domain 3"/>
    <property type="match status" value="1"/>
</dbReference>